<evidence type="ECO:0000256" key="1">
    <source>
        <dbReference type="SAM" id="Phobius"/>
    </source>
</evidence>
<keyword evidence="1" id="KW-0472">Membrane</keyword>
<keyword evidence="1" id="KW-1133">Transmembrane helix</keyword>
<organism evidence="2 3">
    <name type="scientific">Rhodoplanes roseus</name>
    <dbReference type="NCBI Taxonomy" id="29409"/>
    <lineage>
        <taxon>Bacteria</taxon>
        <taxon>Pseudomonadati</taxon>
        <taxon>Pseudomonadota</taxon>
        <taxon>Alphaproteobacteria</taxon>
        <taxon>Hyphomicrobiales</taxon>
        <taxon>Nitrobacteraceae</taxon>
        <taxon>Rhodoplanes</taxon>
    </lineage>
</organism>
<proteinExistence type="predicted"/>
<dbReference type="AlphaFoldDB" id="A0A327L4N1"/>
<evidence type="ECO:0000313" key="3">
    <source>
        <dbReference type="Proteomes" id="UP000249130"/>
    </source>
</evidence>
<gene>
    <name evidence="2" type="ORF">CH341_04265</name>
</gene>
<dbReference type="RefSeq" id="WP_111417794.1">
    <property type="nucleotide sequence ID" value="NZ_NPEX01000017.1"/>
</dbReference>
<feature type="transmembrane region" description="Helical" evidence="1">
    <location>
        <begin position="56"/>
        <end position="79"/>
    </location>
</feature>
<keyword evidence="3" id="KW-1185">Reference proteome</keyword>
<feature type="transmembrane region" description="Helical" evidence="1">
    <location>
        <begin position="86"/>
        <end position="103"/>
    </location>
</feature>
<keyword evidence="1" id="KW-0812">Transmembrane</keyword>
<feature type="transmembrane region" description="Helical" evidence="1">
    <location>
        <begin position="115"/>
        <end position="134"/>
    </location>
</feature>
<dbReference type="EMBL" id="NPEX01000017">
    <property type="protein sequence ID" value="RAI45377.1"/>
    <property type="molecule type" value="Genomic_DNA"/>
</dbReference>
<comment type="caution">
    <text evidence="2">The sequence shown here is derived from an EMBL/GenBank/DDBJ whole genome shotgun (WGS) entry which is preliminary data.</text>
</comment>
<protein>
    <submittedName>
        <fullName evidence="2">Uncharacterized protein</fullName>
    </submittedName>
</protein>
<name>A0A327L4N1_9BRAD</name>
<sequence length="143" mass="15732">MSDDTAARPRRPVWVWIIFVWFVFSVVWTLLSFYLIETGALPLEPAQKAYFERLTTVDYAASIVLALLNVAGAVALFMLRKAALPLFLASVVLGLLVLAWQTVARGWTEATGGSGLVGSAIGYALLIAVCLYAWRLTRRGVLR</sequence>
<dbReference type="Proteomes" id="UP000249130">
    <property type="component" value="Unassembled WGS sequence"/>
</dbReference>
<accession>A0A327L4N1</accession>
<evidence type="ECO:0000313" key="2">
    <source>
        <dbReference type="EMBL" id="RAI45377.1"/>
    </source>
</evidence>
<reference evidence="2 3" key="1">
    <citation type="submission" date="2017-07" db="EMBL/GenBank/DDBJ databases">
        <title>Draft Genome Sequences of Select Purple Nonsulfur Bacteria.</title>
        <authorList>
            <person name="Lasarre B."/>
            <person name="Mckinlay J.B."/>
        </authorList>
    </citation>
    <scope>NUCLEOTIDE SEQUENCE [LARGE SCALE GENOMIC DNA]</scope>
    <source>
        <strain evidence="2 3">DSM 5909</strain>
    </source>
</reference>
<feature type="transmembrane region" description="Helical" evidence="1">
    <location>
        <begin position="12"/>
        <end position="36"/>
    </location>
</feature>